<reference evidence="1 2" key="1">
    <citation type="journal article" date="2022" name="bioRxiv">
        <title>The genome of the oomycete Peronosclerospora sorghi, a cosmopolitan pathogen of maize and sorghum, is inflated with dispersed pseudogenes.</title>
        <authorList>
            <person name="Fletcher K."/>
            <person name="Martin F."/>
            <person name="Isakeit T."/>
            <person name="Cavanaugh K."/>
            <person name="Magill C."/>
            <person name="Michelmore R."/>
        </authorList>
    </citation>
    <scope>NUCLEOTIDE SEQUENCE [LARGE SCALE GENOMIC DNA]</scope>
    <source>
        <strain evidence="1">P6</strain>
    </source>
</reference>
<gene>
    <name evidence="1" type="ORF">PsorP6_001548</name>
</gene>
<keyword evidence="2" id="KW-1185">Reference proteome</keyword>
<name>A0ACC0WQ13_9STRA</name>
<protein>
    <submittedName>
        <fullName evidence="1">Uncharacterized protein</fullName>
    </submittedName>
</protein>
<evidence type="ECO:0000313" key="1">
    <source>
        <dbReference type="EMBL" id="KAI9920827.1"/>
    </source>
</evidence>
<accession>A0ACC0WQ13</accession>
<sequence>MAQNTRENRRTRVSCTEKRLFQPSVSGTDNPLKIVALDTVSPDESKVVTLVAVTSNGIRFYLTAFSRRYGSDSHAKAKRPSSLDILHIRLPPAAVTVRDAPPYHAKEAMQPGYSPGKSPSAVHVAFHRNGVFLCIEGKLDQQDELVSIVHDPISTTALSIQTSLGARKPTIRDSISLDTCIGKVVEVQEMDPCRLCRMQDNFVLLGPCNGYAVSVGSSMRSHVLN</sequence>
<organism evidence="1 2">
    <name type="scientific">Peronosclerospora sorghi</name>
    <dbReference type="NCBI Taxonomy" id="230839"/>
    <lineage>
        <taxon>Eukaryota</taxon>
        <taxon>Sar</taxon>
        <taxon>Stramenopiles</taxon>
        <taxon>Oomycota</taxon>
        <taxon>Peronosporomycetes</taxon>
        <taxon>Peronosporales</taxon>
        <taxon>Peronosporaceae</taxon>
        <taxon>Peronosclerospora</taxon>
    </lineage>
</organism>
<dbReference type="Proteomes" id="UP001163321">
    <property type="component" value="Chromosome 1"/>
</dbReference>
<proteinExistence type="predicted"/>
<evidence type="ECO:0000313" key="2">
    <source>
        <dbReference type="Proteomes" id="UP001163321"/>
    </source>
</evidence>
<dbReference type="EMBL" id="CM047580">
    <property type="protein sequence ID" value="KAI9920827.1"/>
    <property type="molecule type" value="Genomic_DNA"/>
</dbReference>
<comment type="caution">
    <text evidence="1">The sequence shown here is derived from an EMBL/GenBank/DDBJ whole genome shotgun (WGS) entry which is preliminary data.</text>
</comment>